<dbReference type="Proteomes" id="UP000694422">
    <property type="component" value="Unplaced"/>
</dbReference>
<proteinExistence type="predicted"/>
<feature type="region of interest" description="Disordered" evidence="1">
    <location>
        <begin position="1"/>
        <end position="24"/>
    </location>
</feature>
<accession>A0A8C9QK51</accession>
<name>A0A8C9QK51_SPEDA</name>
<organism evidence="2 3">
    <name type="scientific">Spermophilus dauricus</name>
    <name type="common">Daurian ground squirrel</name>
    <dbReference type="NCBI Taxonomy" id="99837"/>
    <lineage>
        <taxon>Eukaryota</taxon>
        <taxon>Metazoa</taxon>
        <taxon>Chordata</taxon>
        <taxon>Craniata</taxon>
        <taxon>Vertebrata</taxon>
        <taxon>Euteleostomi</taxon>
        <taxon>Mammalia</taxon>
        <taxon>Eutheria</taxon>
        <taxon>Euarchontoglires</taxon>
        <taxon>Glires</taxon>
        <taxon>Rodentia</taxon>
        <taxon>Sciuromorpha</taxon>
        <taxon>Sciuridae</taxon>
        <taxon>Xerinae</taxon>
        <taxon>Marmotini</taxon>
        <taxon>Spermophilus</taxon>
    </lineage>
</organism>
<dbReference type="Ensembl" id="ENSSDAT00000025760.1">
    <property type="protein sequence ID" value="ENSSDAP00000022543.1"/>
    <property type="gene ID" value="ENSSDAG00000020490.1"/>
</dbReference>
<protein>
    <submittedName>
        <fullName evidence="2">Uncharacterized protein</fullName>
    </submittedName>
</protein>
<dbReference type="AlphaFoldDB" id="A0A8C9QK51"/>
<evidence type="ECO:0000313" key="2">
    <source>
        <dbReference type="Ensembl" id="ENSSDAP00000022543.1"/>
    </source>
</evidence>
<reference evidence="2" key="1">
    <citation type="submission" date="2025-08" db="UniProtKB">
        <authorList>
            <consortium name="Ensembl"/>
        </authorList>
    </citation>
    <scope>IDENTIFICATION</scope>
</reference>
<evidence type="ECO:0000256" key="1">
    <source>
        <dbReference type="SAM" id="MobiDB-lite"/>
    </source>
</evidence>
<reference evidence="2" key="2">
    <citation type="submission" date="2025-09" db="UniProtKB">
        <authorList>
            <consortium name="Ensembl"/>
        </authorList>
    </citation>
    <scope>IDENTIFICATION</scope>
</reference>
<feature type="compositionally biased region" description="Basic and acidic residues" evidence="1">
    <location>
        <begin position="1"/>
        <end position="15"/>
    </location>
</feature>
<sequence length="55" mass="6088">MADGKAREEKPEKPKQVGATGVMEGKVPVTRSSLLERAPSKTMEMYIQLLVLNMI</sequence>
<keyword evidence="3" id="KW-1185">Reference proteome</keyword>
<evidence type="ECO:0000313" key="3">
    <source>
        <dbReference type="Proteomes" id="UP000694422"/>
    </source>
</evidence>